<dbReference type="InterPro" id="IPR026870">
    <property type="entry name" value="Zinc_ribbon_dom"/>
</dbReference>
<feature type="domain" description="Zinc-ribbon" evidence="2">
    <location>
        <begin position="6"/>
        <end position="27"/>
    </location>
</feature>
<evidence type="ECO:0000259" key="2">
    <source>
        <dbReference type="Pfam" id="PF13240"/>
    </source>
</evidence>
<sequence>MALINCTECNKEISDKALTCPYCGNPIVSMQSPVQPKIIVKRNEGCFLQTLNMGCLLILIVIGLIVVSMLFSSVFFKDYSKKLEKQRIEKKK</sequence>
<accession>A0A3G8WM18</accession>
<keyword evidence="3" id="KW-0614">Plasmid</keyword>
<dbReference type="RefSeq" id="WP_124785697.1">
    <property type="nucleotide sequence ID" value="NZ_CP034172.1"/>
</dbReference>
<dbReference type="Gene3D" id="2.20.28.30">
    <property type="entry name" value="RNA polymerase ii, chain L"/>
    <property type="match status" value="1"/>
</dbReference>
<proteinExistence type="predicted"/>
<evidence type="ECO:0000313" key="3">
    <source>
        <dbReference type="EMBL" id="AZI21523.1"/>
    </source>
</evidence>
<dbReference type="Proteomes" id="UP000282297">
    <property type="component" value="Plasmid unnamed"/>
</dbReference>
<dbReference type="AlphaFoldDB" id="A0A3G8WM18"/>
<name>A0A3G8WM18_9FLAO</name>
<keyword evidence="1" id="KW-0472">Membrane</keyword>
<protein>
    <submittedName>
        <fullName evidence="3">Zinc ribbon domain-containing protein</fullName>
    </submittedName>
</protein>
<keyword evidence="1" id="KW-1133">Transmembrane helix</keyword>
<feature type="transmembrane region" description="Helical" evidence="1">
    <location>
        <begin position="51"/>
        <end position="76"/>
    </location>
</feature>
<evidence type="ECO:0000313" key="4">
    <source>
        <dbReference type="Proteomes" id="UP000282297"/>
    </source>
</evidence>
<gene>
    <name evidence="3" type="ORF">EIH08_12490</name>
</gene>
<dbReference type="Pfam" id="PF13240">
    <property type="entry name" value="Zn_Ribbon_1"/>
    <property type="match status" value="1"/>
</dbReference>
<reference evidence="4" key="1">
    <citation type="submission" date="2018-11" db="EMBL/GenBank/DDBJ databases">
        <title>Proposal to divide the Flavobacteriaceae and reorganize its genera based on Amino Acid Identity values calculated from whole genome sequences.</title>
        <authorList>
            <person name="Nicholson A.C."/>
            <person name="Gulvik C.A."/>
            <person name="Whitney A.M."/>
            <person name="Humrighouse B.W."/>
            <person name="Bell M."/>
            <person name="Holmes B."/>
            <person name="Steigerwalt A.B."/>
            <person name="Villarma A."/>
            <person name="Sheth M."/>
            <person name="Batra D."/>
            <person name="Pryor J."/>
            <person name="Bernardet J.-F."/>
            <person name="Hugo C."/>
            <person name="Kampfer P."/>
            <person name="Newman J.D."/>
            <person name="McQuiston J.R."/>
        </authorList>
    </citation>
    <scope>NUCLEOTIDE SEQUENCE [LARGE SCALE GENOMIC DNA]</scope>
    <source>
        <strain evidence="4">H4753</strain>
        <plasmid evidence="4">unnamed</plasmid>
    </source>
</reference>
<keyword evidence="1" id="KW-0812">Transmembrane</keyword>
<organism evidence="3 4">
    <name type="scientific">Chryseobacterium taklimakanense</name>
    <dbReference type="NCBI Taxonomy" id="536441"/>
    <lineage>
        <taxon>Bacteria</taxon>
        <taxon>Pseudomonadati</taxon>
        <taxon>Bacteroidota</taxon>
        <taxon>Flavobacteriia</taxon>
        <taxon>Flavobacteriales</taxon>
        <taxon>Weeksellaceae</taxon>
        <taxon>Chryseobacterium group</taxon>
        <taxon>Chryseobacterium</taxon>
    </lineage>
</organism>
<geneLocation type="plasmid" evidence="3">
    <name>unnamed</name>
</geneLocation>
<evidence type="ECO:0000256" key="1">
    <source>
        <dbReference type="SAM" id="Phobius"/>
    </source>
</evidence>
<dbReference type="EMBL" id="CP034172">
    <property type="protein sequence ID" value="AZI21523.1"/>
    <property type="molecule type" value="Genomic_DNA"/>
</dbReference>